<keyword evidence="9" id="KW-1185">Reference proteome</keyword>
<dbReference type="InterPro" id="IPR013011">
    <property type="entry name" value="PTS_EIIB_2"/>
</dbReference>
<dbReference type="Gene3D" id="1.10.10.10">
    <property type="entry name" value="Winged helix-like DNA-binding domain superfamily/Winged helix DNA-binding domain"/>
    <property type="match status" value="1"/>
</dbReference>
<dbReference type="InterPro" id="IPR036095">
    <property type="entry name" value="PTS_EIIB-like_sf"/>
</dbReference>
<dbReference type="InterPro" id="IPR002178">
    <property type="entry name" value="PTS_EIIA_type-2_dom"/>
</dbReference>
<evidence type="ECO:0000256" key="1">
    <source>
        <dbReference type="ARBA" id="ARBA00022679"/>
    </source>
</evidence>
<evidence type="ECO:0000259" key="6">
    <source>
        <dbReference type="PROSITE" id="PS51099"/>
    </source>
</evidence>
<dbReference type="SUPFAM" id="SSF55804">
    <property type="entry name" value="Phoshotransferase/anion transport protein"/>
    <property type="match status" value="1"/>
</dbReference>
<dbReference type="InterPro" id="IPR016152">
    <property type="entry name" value="PTrfase/Anion_transptr"/>
</dbReference>
<organism evidence="8 9">
    <name type="scientific">Candidatus Vagococcus giribetii</name>
    <dbReference type="NCBI Taxonomy" id="2230876"/>
    <lineage>
        <taxon>Bacteria</taxon>
        <taxon>Bacillati</taxon>
        <taxon>Bacillota</taxon>
        <taxon>Bacilli</taxon>
        <taxon>Lactobacillales</taxon>
        <taxon>Enterococcaceae</taxon>
        <taxon>Vagococcus</taxon>
    </lineage>
</organism>
<comment type="caution">
    <text evidence="8">The sequence shown here is derived from an EMBL/GenBank/DDBJ whole genome shotgun (WGS) entry which is preliminary data.</text>
</comment>
<dbReference type="Gene3D" id="3.40.930.10">
    <property type="entry name" value="Mannitol-specific EII, Chain A"/>
    <property type="match status" value="1"/>
</dbReference>
<dbReference type="Proteomes" id="UP000664857">
    <property type="component" value="Unassembled WGS sequence"/>
</dbReference>
<dbReference type="InterPro" id="IPR011608">
    <property type="entry name" value="PRD"/>
</dbReference>
<accession>A0ABS3HPP8</accession>
<sequence>MRVRTIMLLKKLLSSPYPISTKSLSNMFNVSIRTIHNSIMEANDYLAGLGLETIKNVRGKGVCIRVSTKERSHMIENIFKDGYFFLEKEERELDLLLSFGFSGSPVFLNKKENEFSVSKSTIDEDMRRLRKQMGKYNIEIVSNGKKGCAFEGSERSIRTMLFDVIKKEIEIVNFQSDFFGQLSINRKILNNYISDSDINKVFDIFDSHFDTMGDELYKKQIVLFTLIWIYRLKKKETIGLINWGIMDDTDEEVDTKDYIASIIDAFNLEVSIIEKEYLTFIITSLNTDSPDTSVNWVNSQIITINLMQFVEETTGIPFHKKEEALYESLFEHIHLMIARLKSGVQVFNPILESIKKNYSEIYTAVQQYKPNIEAVIDAKISESEISFLAIHFSTIYTYLREESSLSYKCLVVCNHGIATSNLLAANLKKNFPEVDIVAVIGSRDVSVIEKLDVDLVFSTSSIDISEKPLIVVDPIITEDSLIIIKEFLDDNIQFGRLKINTDSYTNLFNEIVSLIDKRQSFFNEDDYKKLQTLFKSNGLKINLEEIQPMLKDKLNDSHIIMNATTDSWENAIEIVSKPLLDEGIITQDYVNAMIDSVKEHGPYIVIGKNLALAHARPEDGVNELGISVLKLKEPVEFGNEEMDPVSLVFCLAATDSYSHLNIMKELVSLINDEDRLDKLLSVDSTEEFKHILFESELKK</sequence>
<dbReference type="SUPFAM" id="SSF52794">
    <property type="entry name" value="PTS system IIB component-like"/>
    <property type="match status" value="1"/>
</dbReference>
<evidence type="ECO:0000256" key="2">
    <source>
        <dbReference type="ARBA" id="ARBA00022737"/>
    </source>
</evidence>
<dbReference type="Pfam" id="PF00359">
    <property type="entry name" value="PTS_EIIA_2"/>
    <property type="match status" value="1"/>
</dbReference>
<feature type="domain" description="PRD" evidence="7">
    <location>
        <begin position="294"/>
        <end position="402"/>
    </location>
</feature>
<keyword evidence="1" id="KW-0808">Transferase</keyword>
<dbReference type="PROSITE" id="PS51094">
    <property type="entry name" value="PTS_EIIA_TYPE_2"/>
    <property type="match status" value="1"/>
</dbReference>
<dbReference type="PANTHER" id="PTHR30185">
    <property type="entry name" value="CRYPTIC BETA-GLUCOSIDE BGL OPERON ANTITERMINATOR"/>
    <property type="match status" value="1"/>
</dbReference>
<dbReference type="InterPro" id="IPR036388">
    <property type="entry name" value="WH-like_DNA-bd_sf"/>
</dbReference>
<dbReference type="CDD" id="cd00211">
    <property type="entry name" value="PTS_IIA_fru"/>
    <property type="match status" value="1"/>
</dbReference>
<dbReference type="InterPro" id="IPR036634">
    <property type="entry name" value="PRD_sf"/>
</dbReference>
<evidence type="ECO:0000256" key="3">
    <source>
        <dbReference type="ARBA" id="ARBA00023015"/>
    </source>
</evidence>
<feature type="domain" description="PTS EIIA type-2" evidence="5">
    <location>
        <begin position="552"/>
        <end position="695"/>
    </location>
</feature>
<evidence type="ECO:0000256" key="4">
    <source>
        <dbReference type="ARBA" id="ARBA00023163"/>
    </source>
</evidence>
<name>A0ABS3HPP8_9ENTE</name>
<dbReference type="InterPro" id="IPR050661">
    <property type="entry name" value="BglG_antiterminators"/>
</dbReference>
<proteinExistence type="predicted"/>
<keyword evidence="3" id="KW-0805">Transcription regulation</keyword>
<keyword evidence="4" id="KW-0804">Transcription</keyword>
<protein>
    <submittedName>
        <fullName evidence="8">BglG family transcription antiterminator</fullName>
    </submittedName>
</protein>
<evidence type="ECO:0000313" key="8">
    <source>
        <dbReference type="EMBL" id="MBO0475722.1"/>
    </source>
</evidence>
<feature type="domain" description="PTS EIIB type-2" evidence="6">
    <location>
        <begin position="407"/>
        <end position="496"/>
    </location>
</feature>
<reference evidence="8 9" key="1">
    <citation type="submission" date="2021-03" db="EMBL/GenBank/DDBJ databases">
        <title>Enterococcal diversity collection.</title>
        <authorList>
            <person name="Gilmore M.S."/>
            <person name="Schwartzman J."/>
            <person name="Van Tyne D."/>
            <person name="Martin M."/>
            <person name="Earl A.M."/>
            <person name="Manson A.L."/>
            <person name="Straub T."/>
            <person name="Salamzade R."/>
            <person name="Saavedra J."/>
            <person name="Lebreton F."/>
            <person name="Prichula J."/>
            <person name="Schaufler K."/>
            <person name="Gaca A."/>
            <person name="Sgardioli B."/>
            <person name="Wagenaar J."/>
            <person name="Strong T."/>
        </authorList>
    </citation>
    <scope>NUCLEOTIDE SEQUENCE [LARGE SCALE GENOMIC DNA]</scope>
    <source>
        <strain evidence="8 9">DIV0080</strain>
    </source>
</reference>
<evidence type="ECO:0000313" key="9">
    <source>
        <dbReference type="Proteomes" id="UP000664857"/>
    </source>
</evidence>
<dbReference type="CDD" id="cd05568">
    <property type="entry name" value="PTS_IIB_bgl_like"/>
    <property type="match status" value="1"/>
</dbReference>
<dbReference type="SUPFAM" id="SSF63520">
    <property type="entry name" value="PTS-regulatory domain, PRD"/>
    <property type="match status" value="1"/>
</dbReference>
<dbReference type="Gene3D" id="1.10.1790.10">
    <property type="entry name" value="PRD domain"/>
    <property type="match status" value="1"/>
</dbReference>
<gene>
    <name evidence="8" type="ORF">DOK76_01490</name>
</gene>
<evidence type="ECO:0000259" key="7">
    <source>
        <dbReference type="PROSITE" id="PS51372"/>
    </source>
</evidence>
<dbReference type="RefSeq" id="WP_206964467.1">
    <property type="nucleotide sequence ID" value="NZ_JAFLVX010000005.1"/>
</dbReference>
<keyword evidence="2" id="KW-0677">Repeat</keyword>
<dbReference type="PROSITE" id="PS51372">
    <property type="entry name" value="PRD_2"/>
    <property type="match status" value="1"/>
</dbReference>
<dbReference type="PANTHER" id="PTHR30185:SF18">
    <property type="entry name" value="TRANSCRIPTIONAL REGULATOR MTLR"/>
    <property type="match status" value="1"/>
</dbReference>
<dbReference type="PROSITE" id="PS51099">
    <property type="entry name" value="PTS_EIIB_TYPE_2"/>
    <property type="match status" value="1"/>
</dbReference>
<dbReference type="Pfam" id="PF00874">
    <property type="entry name" value="PRD"/>
    <property type="match status" value="1"/>
</dbReference>
<dbReference type="EMBL" id="JAFLVX010000005">
    <property type="protein sequence ID" value="MBO0475722.1"/>
    <property type="molecule type" value="Genomic_DNA"/>
</dbReference>
<dbReference type="Gene3D" id="3.40.50.2300">
    <property type="match status" value="1"/>
</dbReference>
<evidence type="ECO:0000259" key="5">
    <source>
        <dbReference type="PROSITE" id="PS51094"/>
    </source>
</evidence>